<dbReference type="PROSITE" id="PS51318">
    <property type="entry name" value="TAT"/>
    <property type="match status" value="1"/>
</dbReference>
<keyword evidence="3" id="KW-1185">Reference proteome</keyword>
<proteinExistence type="predicted"/>
<dbReference type="InterPro" id="IPR006311">
    <property type="entry name" value="TAT_signal"/>
</dbReference>
<dbReference type="RefSeq" id="WP_185055093.1">
    <property type="nucleotide sequence ID" value="NZ_BAABIX010000018.1"/>
</dbReference>
<dbReference type="Proteomes" id="UP000578449">
    <property type="component" value="Unassembled WGS sequence"/>
</dbReference>
<sequence length="166" mass="18401">MNRTLRTTLGFAATAALSLSLAPAALAAPAAAPSGTTTAAGAADFEESWGRYYSRNSLAYARGELAVEGDEEANTFSLNGRLYDRDFRDEDEGGLCAYVEFQAVYVDDDEDDWSRVRRYKHCGAGSSRFFEWTREDVIQLRVKVCQVTPQGWSTSSCRTRELRLDS</sequence>
<feature type="signal peptide" evidence="1">
    <location>
        <begin position="1"/>
        <end position="27"/>
    </location>
</feature>
<name>A0A840PMD9_9ACTN</name>
<feature type="chain" id="PRO_5032591113" description="Secreted protein" evidence="1">
    <location>
        <begin position="28"/>
        <end position="166"/>
    </location>
</feature>
<evidence type="ECO:0000313" key="3">
    <source>
        <dbReference type="Proteomes" id="UP000578449"/>
    </source>
</evidence>
<comment type="caution">
    <text evidence="2">The sequence shown here is derived from an EMBL/GenBank/DDBJ whole genome shotgun (WGS) entry which is preliminary data.</text>
</comment>
<protein>
    <recommendedName>
        <fullName evidence="4">Secreted protein</fullName>
    </recommendedName>
</protein>
<evidence type="ECO:0000313" key="2">
    <source>
        <dbReference type="EMBL" id="MBB5138207.1"/>
    </source>
</evidence>
<evidence type="ECO:0008006" key="4">
    <source>
        <dbReference type="Google" id="ProtNLM"/>
    </source>
</evidence>
<keyword evidence="1" id="KW-0732">Signal</keyword>
<organism evidence="2 3">
    <name type="scientific">Thermocatellispora tengchongensis</name>
    <dbReference type="NCBI Taxonomy" id="1073253"/>
    <lineage>
        <taxon>Bacteria</taxon>
        <taxon>Bacillati</taxon>
        <taxon>Actinomycetota</taxon>
        <taxon>Actinomycetes</taxon>
        <taxon>Streptosporangiales</taxon>
        <taxon>Streptosporangiaceae</taxon>
        <taxon>Thermocatellispora</taxon>
    </lineage>
</organism>
<dbReference type="AlphaFoldDB" id="A0A840PMD9"/>
<dbReference type="EMBL" id="JACHGN010000022">
    <property type="protein sequence ID" value="MBB5138207.1"/>
    <property type="molecule type" value="Genomic_DNA"/>
</dbReference>
<gene>
    <name evidence="2" type="ORF">HNP84_007960</name>
</gene>
<accession>A0A840PMD9</accession>
<evidence type="ECO:0000256" key="1">
    <source>
        <dbReference type="SAM" id="SignalP"/>
    </source>
</evidence>
<reference evidence="2 3" key="1">
    <citation type="submission" date="2020-08" db="EMBL/GenBank/DDBJ databases">
        <title>Genomic Encyclopedia of Type Strains, Phase IV (KMG-IV): sequencing the most valuable type-strain genomes for metagenomic binning, comparative biology and taxonomic classification.</title>
        <authorList>
            <person name="Goeker M."/>
        </authorList>
    </citation>
    <scope>NUCLEOTIDE SEQUENCE [LARGE SCALE GENOMIC DNA]</scope>
    <source>
        <strain evidence="2 3">DSM 45615</strain>
    </source>
</reference>